<feature type="transmembrane region" description="Helical" evidence="2">
    <location>
        <begin position="348"/>
        <end position="365"/>
    </location>
</feature>
<keyword evidence="2" id="KW-0812">Transmembrane</keyword>
<feature type="transmembrane region" description="Helical" evidence="2">
    <location>
        <begin position="324"/>
        <end position="342"/>
    </location>
</feature>
<dbReference type="InterPro" id="IPR036259">
    <property type="entry name" value="MFS_trans_sf"/>
</dbReference>
<feature type="transmembrane region" description="Helical" evidence="2">
    <location>
        <begin position="201"/>
        <end position="220"/>
    </location>
</feature>
<dbReference type="AlphaFoldDB" id="A0A517NL39"/>
<evidence type="ECO:0000256" key="1">
    <source>
        <dbReference type="SAM" id="MobiDB-lite"/>
    </source>
</evidence>
<dbReference type="SUPFAM" id="SSF103473">
    <property type="entry name" value="MFS general substrate transporter"/>
    <property type="match status" value="1"/>
</dbReference>
<accession>A0A517NL39</accession>
<feature type="transmembrane region" description="Helical" evidence="2">
    <location>
        <begin position="385"/>
        <end position="406"/>
    </location>
</feature>
<name>A0A517NL39_9BACT</name>
<dbReference type="Proteomes" id="UP000318538">
    <property type="component" value="Chromosome"/>
</dbReference>
<feature type="transmembrane region" description="Helical" evidence="2">
    <location>
        <begin position="42"/>
        <end position="60"/>
    </location>
</feature>
<evidence type="ECO:0008006" key="5">
    <source>
        <dbReference type="Google" id="ProtNLM"/>
    </source>
</evidence>
<protein>
    <recommendedName>
        <fullName evidence="5">Major Facilitator Superfamily protein</fullName>
    </recommendedName>
</protein>
<feature type="transmembrane region" description="Helical" evidence="2">
    <location>
        <begin position="290"/>
        <end position="312"/>
    </location>
</feature>
<reference evidence="3 4" key="1">
    <citation type="submission" date="2019-02" db="EMBL/GenBank/DDBJ databases">
        <title>Deep-cultivation of Planctomycetes and their phenomic and genomic characterization uncovers novel biology.</title>
        <authorList>
            <person name="Wiegand S."/>
            <person name="Jogler M."/>
            <person name="Boedeker C."/>
            <person name="Pinto D."/>
            <person name="Vollmers J."/>
            <person name="Rivas-Marin E."/>
            <person name="Kohn T."/>
            <person name="Peeters S.H."/>
            <person name="Heuer A."/>
            <person name="Rast P."/>
            <person name="Oberbeckmann S."/>
            <person name="Bunk B."/>
            <person name="Jeske O."/>
            <person name="Meyerdierks A."/>
            <person name="Storesund J.E."/>
            <person name="Kallscheuer N."/>
            <person name="Luecker S."/>
            <person name="Lage O.M."/>
            <person name="Pohl T."/>
            <person name="Merkel B.J."/>
            <person name="Hornburger P."/>
            <person name="Mueller R.-W."/>
            <person name="Bruemmer F."/>
            <person name="Labrenz M."/>
            <person name="Spormann A.M."/>
            <person name="Op den Camp H."/>
            <person name="Overmann J."/>
            <person name="Amann R."/>
            <person name="Jetten M.S.M."/>
            <person name="Mascher T."/>
            <person name="Medema M.H."/>
            <person name="Devos D.P."/>
            <person name="Kaster A.-K."/>
            <person name="Ovreas L."/>
            <person name="Rohde M."/>
            <person name="Galperin M.Y."/>
            <person name="Jogler C."/>
        </authorList>
    </citation>
    <scope>NUCLEOTIDE SEQUENCE [LARGE SCALE GENOMIC DNA]</scope>
    <source>
        <strain evidence="3 4">K22_7</strain>
    </source>
</reference>
<gene>
    <name evidence="3" type="ORF">K227x_62870</name>
</gene>
<feature type="transmembrane region" description="Helical" evidence="2">
    <location>
        <begin position="418"/>
        <end position="440"/>
    </location>
</feature>
<dbReference type="KEGG" id="rlc:K227x_62870"/>
<feature type="transmembrane region" description="Helical" evidence="2">
    <location>
        <begin position="110"/>
        <end position="131"/>
    </location>
</feature>
<feature type="transmembrane region" description="Helical" evidence="2">
    <location>
        <begin position="137"/>
        <end position="157"/>
    </location>
</feature>
<sequence>MLRRITHFDPAHRSQSRAGGLGHHRLGDRTTVNGNANSAPRLLATAVAAFGVYFCMYAFRKPFTAGTFADQELFGFGLKTALVVAQLLGYVVSKFIGVKIISEMPSRYRVVTIAGLIGFSELALVGFAYAPMPIKPMMLFFNGLPLGMIFGLVLGFLEGRKQTEALSAALCASFIVSSGVVKSVGRWLIADVGVSEFQMPMWVGLIFLPPLFVALAVLQSTPPPDQDDRRLRRERNVMTGQQRKDFFLRYWPGLCLLFFVYIALTIARTVRDDFAVEIWQGLGIDQQPSIHATSETIVAVIITALSGMAACFRDNILAMRITTLAMMTAFVVVSASAMGIRYGLLSPIVFMVACGVGLYVPYVLFHTTVFERLIAASKVPSNLGFLIYIADSLGYLGYAVVMLLPISSGQPHETLPFFGSLLITVAVVSIAALAMANGYFRRTLAEPSL</sequence>
<dbReference type="Pfam" id="PF18943">
    <property type="entry name" value="DUF5690"/>
    <property type="match status" value="1"/>
</dbReference>
<feature type="compositionally biased region" description="Basic and acidic residues" evidence="1">
    <location>
        <begin position="1"/>
        <end position="12"/>
    </location>
</feature>
<keyword evidence="2" id="KW-0472">Membrane</keyword>
<proteinExistence type="predicted"/>
<organism evidence="3 4">
    <name type="scientific">Rubripirellula lacrimiformis</name>
    <dbReference type="NCBI Taxonomy" id="1930273"/>
    <lineage>
        <taxon>Bacteria</taxon>
        <taxon>Pseudomonadati</taxon>
        <taxon>Planctomycetota</taxon>
        <taxon>Planctomycetia</taxon>
        <taxon>Pirellulales</taxon>
        <taxon>Pirellulaceae</taxon>
        <taxon>Rubripirellula</taxon>
    </lineage>
</organism>
<dbReference type="EMBL" id="CP036525">
    <property type="protein sequence ID" value="QDT07858.1"/>
    <property type="molecule type" value="Genomic_DNA"/>
</dbReference>
<dbReference type="InterPro" id="IPR043745">
    <property type="entry name" value="DUF5690"/>
</dbReference>
<keyword evidence="4" id="KW-1185">Reference proteome</keyword>
<keyword evidence="2" id="KW-1133">Transmembrane helix</keyword>
<evidence type="ECO:0000256" key="2">
    <source>
        <dbReference type="SAM" id="Phobius"/>
    </source>
</evidence>
<evidence type="ECO:0000313" key="4">
    <source>
        <dbReference type="Proteomes" id="UP000318538"/>
    </source>
</evidence>
<feature type="region of interest" description="Disordered" evidence="1">
    <location>
        <begin position="1"/>
        <end position="26"/>
    </location>
</feature>
<feature type="transmembrane region" description="Helical" evidence="2">
    <location>
        <begin position="250"/>
        <end position="270"/>
    </location>
</feature>
<feature type="transmembrane region" description="Helical" evidence="2">
    <location>
        <begin position="169"/>
        <end position="189"/>
    </location>
</feature>
<evidence type="ECO:0000313" key="3">
    <source>
        <dbReference type="EMBL" id="QDT07858.1"/>
    </source>
</evidence>
<feature type="transmembrane region" description="Helical" evidence="2">
    <location>
        <begin position="80"/>
        <end position="98"/>
    </location>
</feature>